<dbReference type="InterPro" id="IPR053870">
    <property type="entry name" value="TiaS-like_TCKD"/>
</dbReference>
<dbReference type="Gene3D" id="3.90.600.20">
    <property type="match status" value="1"/>
</dbReference>
<dbReference type="InterPro" id="IPR055394">
    <property type="entry name" value="Zn_ribbon_TiaS"/>
</dbReference>
<dbReference type="HAMAP" id="MF_01892">
    <property type="entry name" value="tRNA_Ile2_agm2C_synt"/>
    <property type="match status" value="1"/>
</dbReference>
<dbReference type="PATRIC" id="fig|172049.5.peg.150"/>
<dbReference type="Pfam" id="PF08489">
    <property type="entry name" value="TiaS_FLD"/>
    <property type="match status" value="1"/>
</dbReference>
<comment type="subcellular location">
    <subcellularLocation>
        <location evidence="6">Cytoplasm</location>
    </subcellularLocation>
</comment>
<dbReference type="InterPro" id="IPR013696">
    <property type="entry name" value="TiaS_FLD"/>
</dbReference>
<name>A0A117L1B1_9EURY</name>
<dbReference type="Pfam" id="PF01336">
    <property type="entry name" value="tRNA_anti-codon"/>
    <property type="match status" value="1"/>
</dbReference>
<keyword evidence="1 6" id="KW-0963">Cytoplasm</keyword>
<dbReference type="AlphaFoldDB" id="A0A117L1B1"/>
<dbReference type="GO" id="GO:0016879">
    <property type="term" value="F:ligase activity, forming carbon-nitrogen bonds"/>
    <property type="evidence" value="ECO:0007669"/>
    <property type="project" value="UniProtKB-UniRule"/>
</dbReference>
<evidence type="ECO:0000256" key="6">
    <source>
        <dbReference type="HAMAP-Rule" id="MF_01892"/>
    </source>
</evidence>
<protein>
    <recommendedName>
        <fullName evidence="6">tRNA(Ile2) 2-agmatinylcytidine synthetase TiaS</fullName>
        <shortName evidence="6">tRNA(Ile2)-agm2C synthetase</shortName>
        <ecNumber evidence="6">6.3.4.22</ecNumber>
    </recommendedName>
    <alternativeName>
        <fullName evidence="6">tRNA(Ile2) agmatidine synthetase</fullName>
    </alternativeName>
</protein>
<keyword evidence="5 6" id="KW-0067">ATP-binding</keyword>
<feature type="domain" description="TiaS FLD" evidence="8">
    <location>
        <begin position="141"/>
        <end position="254"/>
    </location>
</feature>
<accession>A0A117L1B1</accession>
<dbReference type="Pfam" id="PF22641">
    <property type="entry name" value="TiaS_TCKD"/>
    <property type="match status" value="1"/>
</dbReference>
<feature type="domain" description="OB" evidence="7">
    <location>
        <begin position="271"/>
        <end position="344"/>
    </location>
</feature>
<keyword evidence="3 6" id="KW-0819">tRNA processing</keyword>
<sequence length="429" mass="49208">MVKLHIGIDDTDSPKGMCTTYLGALLYREISKIAEPLDLPKLIRLNPNVPYKTRGNGAVAMSFDAREEDILKIKNLVLEMVKKLSEFSHQNTNPGVVFIEGDIPEKLERFAYKAIWEHLNITDAENIAEELNAEIHKFRLGRGIIGALAAIGHPLKVFTYELLAYRTREFWGTARKVNKESVFAVDHLTYPFTYDNVDLSKGSVLITPHGKDPVLVGIRGIDKNKVIWAFENITFEEPIDFFQIYKTNQNTDDHLRFKKIAELKPLDSAIVRGKVIKKYWEKGRHVFFEISDDTGKLRVAAFEPTKGFRKYVRMLIEGDEIIAAGGVKEFNGVLTLNLEKFYPIKLTEKITYEKPKCPKCKGTMKSKGEYLKCKKCGYKMKKVLIPKRIPRDLKRKIYEVPPDARKHLSRPLVLPMAENKILDVLKLKR</sequence>
<comment type="function">
    <text evidence="6">ATP-dependent agmatine transferase that catalyzes the formation of 2-agmatinylcytidine (agm2C) at the wobble position (C34) of tRNA(Ile2), converting the codon specificity from AUG to AUA.</text>
</comment>
<evidence type="ECO:0000259" key="10">
    <source>
        <dbReference type="Pfam" id="PF23783"/>
    </source>
</evidence>
<evidence type="ECO:0000256" key="3">
    <source>
        <dbReference type="ARBA" id="ARBA00022694"/>
    </source>
</evidence>
<dbReference type="GO" id="GO:0005737">
    <property type="term" value="C:cytoplasm"/>
    <property type="evidence" value="ECO:0007669"/>
    <property type="project" value="UniProtKB-SubCell"/>
</dbReference>
<dbReference type="Pfam" id="PF23783">
    <property type="entry name" value="Zn_ribbon_TiaS"/>
    <property type="match status" value="1"/>
</dbReference>
<dbReference type="GO" id="GO:0003676">
    <property type="term" value="F:nucleic acid binding"/>
    <property type="evidence" value="ECO:0007669"/>
    <property type="project" value="InterPro"/>
</dbReference>
<dbReference type="InterPro" id="IPR053434">
    <property type="entry name" value="TiaS"/>
</dbReference>
<proteinExistence type="inferred from homology"/>
<dbReference type="Gene3D" id="3.30.70.2200">
    <property type="match status" value="1"/>
</dbReference>
<dbReference type="InterPro" id="IPR024913">
    <property type="entry name" value="tRNA_Ile2__agm2C_synt"/>
</dbReference>
<dbReference type="SUPFAM" id="SSF50249">
    <property type="entry name" value="Nucleic acid-binding proteins"/>
    <property type="match status" value="1"/>
</dbReference>
<feature type="domain" description="TiaS C-terminal zinc ribbon" evidence="10">
    <location>
        <begin position="355"/>
        <end position="393"/>
    </location>
</feature>
<evidence type="ECO:0000256" key="1">
    <source>
        <dbReference type="ARBA" id="ARBA00022490"/>
    </source>
</evidence>
<dbReference type="NCBIfam" id="NF040849">
    <property type="entry name" value="tRNAmod_TiaS"/>
    <property type="match status" value="1"/>
</dbReference>
<dbReference type="PANTHER" id="PTHR40705:SF1">
    <property type="entry name" value="TRNA(ILE2) 2-AGMATINYLCYTIDINE SYNTHETASE TIAS"/>
    <property type="match status" value="1"/>
</dbReference>
<dbReference type="InterPro" id="IPR004365">
    <property type="entry name" value="NA-bd_OB_tRNA"/>
</dbReference>
<dbReference type="CDD" id="cd04482">
    <property type="entry name" value="RPA2_OBF_like"/>
    <property type="match status" value="1"/>
</dbReference>
<reference evidence="12" key="1">
    <citation type="journal article" date="2015" name="MBio">
        <title>Genome-Resolved Metagenomic Analysis Reveals Roles for Candidate Phyla and Other Microbial Community Members in Biogeochemical Transformations in Oil Reservoirs.</title>
        <authorList>
            <person name="Hu P."/>
            <person name="Tom L."/>
            <person name="Singh A."/>
            <person name="Thomas B.C."/>
            <person name="Baker B.J."/>
            <person name="Piceno Y.M."/>
            <person name="Andersen G.L."/>
            <person name="Banfield J.F."/>
        </authorList>
    </citation>
    <scope>NUCLEOTIDE SEQUENCE [LARGE SCALE GENOMIC DNA]</scope>
</reference>
<dbReference type="GO" id="GO:0002101">
    <property type="term" value="P:tRNA wobble cytosine modification"/>
    <property type="evidence" value="ECO:0007669"/>
    <property type="project" value="UniProtKB-UniRule"/>
</dbReference>
<feature type="domain" description="TiaS-like TCKD" evidence="9">
    <location>
        <begin position="6"/>
        <end position="137"/>
    </location>
</feature>
<evidence type="ECO:0000259" key="9">
    <source>
        <dbReference type="Pfam" id="PF22641"/>
    </source>
</evidence>
<dbReference type="EC" id="6.3.4.22" evidence="6"/>
<dbReference type="SMR" id="A0A117L1B1"/>
<evidence type="ECO:0000256" key="2">
    <source>
        <dbReference type="ARBA" id="ARBA00022598"/>
    </source>
</evidence>
<dbReference type="InterPro" id="IPR012340">
    <property type="entry name" value="NA-bd_OB-fold"/>
</dbReference>
<comment type="similarity">
    <text evidence="6">Belongs to the TiaS family.</text>
</comment>
<comment type="caution">
    <text evidence="11">The sequence shown here is derived from an EMBL/GenBank/DDBJ whole genome shotgun (WGS) entry which is preliminary data.</text>
</comment>
<organism evidence="11 12">
    <name type="scientific">Thermococcus sibiricus</name>
    <dbReference type="NCBI Taxonomy" id="172049"/>
    <lineage>
        <taxon>Archaea</taxon>
        <taxon>Methanobacteriati</taxon>
        <taxon>Methanobacteriota</taxon>
        <taxon>Thermococci</taxon>
        <taxon>Thermococcales</taxon>
        <taxon>Thermococcaceae</taxon>
        <taxon>Thermococcus</taxon>
    </lineage>
</organism>
<dbReference type="GO" id="GO:0005524">
    <property type="term" value="F:ATP binding"/>
    <property type="evidence" value="ECO:0007669"/>
    <property type="project" value="UniProtKB-KW"/>
</dbReference>
<comment type="catalytic activity">
    <reaction evidence="6">
        <text>cytidine(34) in tRNA(Ile2) + agmatine + ATP + H2O = 2-agmatinylcytidine(34) in tRNA(Ile2) + AMP + 2 phosphate + 2 H(+)</text>
        <dbReference type="Rhea" id="RHEA:43608"/>
        <dbReference type="Rhea" id="RHEA-COMP:10625"/>
        <dbReference type="Rhea" id="RHEA-COMP:10626"/>
        <dbReference type="ChEBI" id="CHEBI:15377"/>
        <dbReference type="ChEBI" id="CHEBI:15378"/>
        <dbReference type="ChEBI" id="CHEBI:30616"/>
        <dbReference type="ChEBI" id="CHEBI:43474"/>
        <dbReference type="ChEBI" id="CHEBI:58145"/>
        <dbReference type="ChEBI" id="CHEBI:82748"/>
        <dbReference type="ChEBI" id="CHEBI:83545"/>
        <dbReference type="ChEBI" id="CHEBI:456215"/>
        <dbReference type="EC" id="6.3.4.22"/>
    </reaction>
</comment>
<keyword evidence="2 6" id="KW-0436">Ligase</keyword>
<dbReference type="Gene3D" id="2.40.50.1010">
    <property type="match status" value="1"/>
</dbReference>
<keyword evidence="4 6" id="KW-0547">Nucleotide-binding</keyword>
<dbReference type="OMA" id="GMCTTYL"/>
<dbReference type="Proteomes" id="UP000053911">
    <property type="component" value="Unassembled WGS sequence"/>
</dbReference>
<evidence type="ECO:0000313" key="12">
    <source>
        <dbReference type="Proteomes" id="UP000053911"/>
    </source>
</evidence>
<dbReference type="PANTHER" id="PTHR40705">
    <property type="entry name" value="TRNA(ILE2) 2-AGMATINYLCYTIDINE SYNTHETASE TIAS"/>
    <property type="match status" value="1"/>
</dbReference>
<evidence type="ECO:0000259" key="8">
    <source>
        <dbReference type="Pfam" id="PF08489"/>
    </source>
</evidence>
<dbReference type="EMBL" id="LGFD01000025">
    <property type="protein sequence ID" value="KUK17379.1"/>
    <property type="molecule type" value="Genomic_DNA"/>
</dbReference>
<evidence type="ECO:0000256" key="5">
    <source>
        <dbReference type="ARBA" id="ARBA00022840"/>
    </source>
</evidence>
<evidence type="ECO:0000259" key="7">
    <source>
        <dbReference type="Pfam" id="PF01336"/>
    </source>
</evidence>
<gene>
    <name evidence="6" type="primary">tiaS</name>
    <name evidence="11" type="ORF">XD54_1316</name>
</gene>
<evidence type="ECO:0000256" key="4">
    <source>
        <dbReference type="ARBA" id="ARBA00022741"/>
    </source>
</evidence>
<evidence type="ECO:0000313" key="11">
    <source>
        <dbReference type="EMBL" id="KUK17379.1"/>
    </source>
</evidence>